<accession>A0A5J4KGW3</accession>
<dbReference type="EMBL" id="BKZV01000006">
    <property type="protein sequence ID" value="GER85036.1"/>
    <property type="molecule type" value="Genomic_DNA"/>
</dbReference>
<comment type="caution">
    <text evidence="1">The sequence shown here is derived from an EMBL/GenBank/DDBJ whole genome shotgun (WGS) entry which is preliminary data.</text>
</comment>
<organism evidence="1 2">
    <name type="scientific">Thermogemmatispora aurantia</name>
    <dbReference type="NCBI Taxonomy" id="2045279"/>
    <lineage>
        <taxon>Bacteria</taxon>
        <taxon>Bacillati</taxon>
        <taxon>Chloroflexota</taxon>
        <taxon>Ktedonobacteria</taxon>
        <taxon>Thermogemmatisporales</taxon>
        <taxon>Thermogemmatisporaceae</taxon>
        <taxon>Thermogemmatispora</taxon>
    </lineage>
</organism>
<dbReference type="Proteomes" id="UP000334820">
    <property type="component" value="Unassembled WGS sequence"/>
</dbReference>
<evidence type="ECO:0000313" key="2">
    <source>
        <dbReference type="Proteomes" id="UP000334820"/>
    </source>
</evidence>
<proteinExistence type="predicted"/>
<sequence>MLSCDWLTVQLASEWASERMHDALLSWSIPTPTGRGWRERPPGVLRLVARSVQISPPLSTYLLACLPACTDRPLAFGLEAGHAL</sequence>
<name>A0A5J4KGW3_9CHLR</name>
<reference evidence="1 2" key="1">
    <citation type="journal article" date="2019" name="Int. J. Syst. Evol. Microbiol.">
        <title>Thermogemmatispora aurantia sp. nov. and Thermogemmatispora argillosa sp. nov., within the class Ktedonobacteria, and emended description of the genus Thermogemmatispora.</title>
        <authorList>
            <person name="Zheng Y."/>
            <person name="Wang C.M."/>
            <person name="Sakai Y."/>
            <person name="Abe K."/>
            <person name="Yokota A."/>
            <person name="Yabe S."/>
        </authorList>
    </citation>
    <scope>NUCLEOTIDE SEQUENCE [LARGE SCALE GENOMIC DNA]</scope>
    <source>
        <strain evidence="1 2">A1-2</strain>
    </source>
</reference>
<protein>
    <submittedName>
        <fullName evidence="1">Uncharacterized protein</fullName>
    </submittedName>
</protein>
<dbReference type="AlphaFoldDB" id="A0A5J4KGW3"/>
<keyword evidence="2" id="KW-1185">Reference proteome</keyword>
<evidence type="ECO:0000313" key="1">
    <source>
        <dbReference type="EMBL" id="GER85036.1"/>
    </source>
</evidence>
<gene>
    <name evidence="1" type="ORF">KTAU_36720</name>
</gene>